<dbReference type="PANTHER" id="PTHR35788">
    <property type="entry name" value="EXPORTED PROTEIN-RELATED"/>
    <property type="match status" value="1"/>
</dbReference>
<accession>A0A1G2PP04</accession>
<comment type="caution">
    <text evidence="2">The sequence shown here is derived from an EMBL/GenBank/DDBJ whole genome shotgun (WGS) entry which is preliminary data.</text>
</comment>
<organism evidence="2 3">
    <name type="scientific">Terrybacteria sp. (strain RIFCSPHIGHO2_01_FULL_58_15)</name>
    <dbReference type="NCBI Taxonomy" id="1802363"/>
    <lineage>
        <taxon>Bacteria</taxon>
        <taxon>Candidatus Terryibacteriota</taxon>
    </lineage>
</organism>
<dbReference type="Proteomes" id="UP000178690">
    <property type="component" value="Unassembled WGS sequence"/>
</dbReference>
<gene>
    <name evidence="2" type="ORF">A2682_02240</name>
</gene>
<evidence type="ECO:0000259" key="1">
    <source>
        <dbReference type="Pfam" id="PF12229"/>
    </source>
</evidence>
<dbReference type="Pfam" id="PF04294">
    <property type="entry name" value="VanW"/>
    <property type="match status" value="1"/>
</dbReference>
<dbReference type="STRING" id="1802363.A2682_02240"/>
<name>A0A1G2PP04_TERXR</name>
<dbReference type="InterPro" id="IPR022029">
    <property type="entry name" value="YoaR-like_PG-bd"/>
</dbReference>
<dbReference type="EMBL" id="MHST01000002">
    <property type="protein sequence ID" value="OHA50050.1"/>
    <property type="molecule type" value="Genomic_DNA"/>
</dbReference>
<dbReference type="InterPro" id="IPR007391">
    <property type="entry name" value="Vancomycin_resist_VanW"/>
</dbReference>
<evidence type="ECO:0000313" key="3">
    <source>
        <dbReference type="Proteomes" id="UP000178690"/>
    </source>
</evidence>
<evidence type="ECO:0000313" key="2">
    <source>
        <dbReference type="EMBL" id="OHA50050.1"/>
    </source>
</evidence>
<dbReference type="AlphaFoldDB" id="A0A1G2PP04"/>
<dbReference type="PANTHER" id="PTHR35788:SF1">
    <property type="entry name" value="EXPORTED PROTEIN"/>
    <property type="match status" value="1"/>
</dbReference>
<proteinExistence type="predicted"/>
<reference evidence="2 3" key="1">
    <citation type="journal article" date="2016" name="Nat. Commun.">
        <title>Thousands of microbial genomes shed light on interconnected biogeochemical processes in an aquifer system.</title>
        <authorList>
            <person name="Anantharaman K."/>
            <person name="Brown C.T."/>
            <person name="Hug L.A."/>
            <person name="Sharon I."/>
            <person name="Castelle C.J."/>
            <person name="Probst A.J."/>
            <person name="Thomas B.C."/>
            <person name="Singh A."/>
            <person name="Wilkins M.J."/>
            <person name="Karaoz U."/>
            <person name="Brodie E.L."/>
            <person name="Williams K.H."/>
            <person name="Hubbard S.S."/>
            <person name="Banfield J.F."/>
        </authorList>
    </citation>
    <scope>NUCLEOTIDE SEQUENCE [LARGE SCALE GENOMIC DNA]</scope>
    <source>
        <strain evidence="3">RIFCSPHIGHO2_01_FULL_58_15</strain>
    </source>
</reference>
<protein>
    <recommendedName>
        <fullName evidence="1">YoaR-like putative peptidoglycan binding domain-containing protein</fullName>
    </recommendedName>
</protein>
<sequence length="558" mass="60016">MPTRALTLALLTPAVAGVFLLGVEAVNASRIIYGLHVGIESLGGATQQDAQMLLAQRFGIFLDTPLTLTGGGVTVTRTPRQLGVQINTEATLAQAWDQGRSGALLSDLSAQLTALVSGTTLIPVVRIDDAVFAANLADAFRAIDHPAQDAALLWDTKRGEIVRVPEQAGRIVDRAMIRASLLEAAASLKLPPAIAAEEINDAPRLAINDLGDVETRAREVVSRAPITLKAGDTSRQVTRLQLGLWLTTKPDPATGDAMLILDETHVNGFLEREIVPSVNREAVDARFRMENGRVTTFALARDGQDLNLEEARAVLTLELLGGTAREITLPVAITPPQIGNNAAEELGIRELLAAGESDFKGSPANRIHNIKVGTARFSGVLIKPGEEFSFNTILGPVGPQTGYKPELVIKQNKTVPEYGGGLCQVATTAFRAAVYAGLPITERRSHAYVVRYYGTPGFDATIYPPHPDLRFTNDTGHHILVQTNIVGTKLRFEFYGTADGRKVELVGPRVYGQKPDGSAKATLTMRVLGADGTTREQTFNSSYRSAALYPIDRRNPLE</sequence>
<feature type="domain" description="YoaR-like putative peptidoglycan binding" evidence="1">
    <location>
        <begin position="76"/>
        <end position="184"/>
    </location>
</feature>
<dbReference type="InterPro" id="IPR052913">
    <property type="entry name" value="Glycopeptide_resist_protein"/>
</dbReference>
<dbReference type="Pfam" id="PF12229">
    <property type="entry name" value="PG_binding_4"/>
    <property type="match status" value="1"/>
</dbReference>